<dbReference type="EMBL" id="CALNXK010000096">
    <property type="protein sequence ID" value="CAH3153530.1"/>
    <property type="molecule type" value="Genomic_DNA"/>
</dbReference>
<organism evidence="2 3">
    <name type="scientific">Porites lobata</name>
    <dbReference type="NCBI Taxonomy" id="104759"/>
    <lineage>
        <taxon>Eukaryota</taxon>
        <taxon>Metazoa</taxon>
        <taxon>Cnidaria</taxon>
        <taxon>Anthozoa</taxon>
        <taxon>Hexacorallia</taxon>
        <taxon>Scleractinia</taxon>
        <taxon>Fungiina</taxon>
        <taxon>Poritidae</taxon>
        <taxon>Porites</taxon>
    </lineage>
</organism>
<evidence type="ECO:0000313" key="1">
    <source>
        <dbReference type="EMBL" id="CAH3151483.1"/>
    </source>
</evidence>
<evidence type="ECO:0000313" key="3">
    <source>
        <dbReference type="Proteomes" id="UP001159405"/>
    </source>
</evidence>
<sequence>VSLKYFFFSVVIMATAYPPASKKKRVSDVSSLAAQVRKSATDMPLPWDKIAPPSVAEWLDVYAKANNTTRDILLGSILPTVACLLGTTNIKVECKLRHENVNLFVLCL</sequence>
<dbReference type="EMBL" id="CALNXK010000091">
    <property type="protein sequence ID" value="CAH3151483.1"/>
    <property type="molecule type" value="Genomic_DNA"/>
</dbReference>
<proteinExistence type="predicted"/>
<feature type="non-terminal residue" evidence="2">
    <location>
        <position position="108"/>
    </location>
</feature>
<evidence type="ECO:0000313" key="2">
    <source>
        <dbReference type="EMBL" id="CAH3153530.1"/>
    </source>
</evidence>
<keyword evidence="3" id="KW-1185">Reference proteome</keyword>
<accession>A0ABN8PYS6</accession>
<reference evidence="2 3" key="1">
    <citation type="submission" date="2022-05" db="EMBL/GenBank/DDBJ databases">
        <authorList>
            <consortium name="Genoscope - CEA"/>
            <person name="William W."/>
        </authorList>
    </citation>
    <scope>NUCLEOTIDE SEQUENCE [LARGE SCALE GENOMIC DNA]</scope>
</reference>
<comment type="caution">
    <text evidence="2">The sequence shown here is derived from an EMBL/GenBank/DDBJ whole genome shotgun (WGS) entry which is preliminary data.</text>
</comment>
<gene>
    <name evidence="1" type="ORF">PLOB_00048614</name>
    <name evidence="2" type="ORF">PLOB_00049650</name>
</gene>
<protein>
    <submittedName>
        <fullName evidence="2">Uncharacterized protein</fullName>
    </submittedName>
</protein>
<name>A0ABN8PYS6_9CNID</name>
<feature type="non-terminal residue" evidence="2">
    <location>
        <position position="1"/>
    </location>
</feature>
<dbReference type="Proteomes" id="UP001159405">
    <property type="component" value="Unassembled WGS sequence"/>
</dbReference>